<dbReference type="RefSeq" id="WP_170316581.1">
    <property type="nucleotide sequence ID" value="NZ_BMSQ01000012.1"/>
</dbReference>
<dbReference type="Proteomes" id="UP000549009">
    <property type="component" value="Unassembled WGS sequence"/>
</dbReference>
<evidence type="ECO:0000313" key="3">
    <source>
        <dbReference type="EMBL" id="MBB5102013.1"/>
    </source>
</evidence>
<reference evidence="3 4" key="1">
    <citation type="submission" date="2020-08" db="EMBL/GenBank/DDBJ databases">
        <title>Genomic Encyclopedia of Type Strains, Phase III (KMG-III): the genomes of soil and plant-associated and newly described type strains.</title>
        <authorList>
            <person name="Whitman W."/>
        </authorList>
    </citation>
    <scope>NUCLEOTIDE SEQUENCE [LARGE SCALE GENOMIC DNA]</scope>
    <source>
        <strain evidence="3 4">CECT 3146</strain>
    </source>
</reference>
<keyword evidence="4" id="KW-1185">Reference proteome</keyword>
<protein>
    <submittedName>
        <fullName evidence="3">Uncharacterized protein</fullName>
    </submittedName>
</protein>
<feature type="region of interest" description="Disordered" evidence="1">
    <location>
        <begin position="1"/>
        <end position="22"/>
    </location>
</feature>
<keyword evidence="2" id="KW-0812">Transmembrane</keyword>
<evidence type="ECO:0000256" key="2">
    <source>
        <dbReference type="SAM" id="Phobius"/>
    </source>
</evidence>
<name>A0A7W8ESE4_STRST</name>
<keyword evidence="2" id="KW-0472">Membrane</keyword>
<sequence length="66" mass="7013">MKRKIGTRHKDDTAERRSRRPSPAEIVKLVNGTAMGMGGAYVLTSSALIAVLAGVLAVVLAALYFL</sequence>
<evidence type="ECO:0000313" key="4">
    <source>
        <dbReference type="Proteomes" id="UP000549009"/>
    </source>
</evidence>
<proteinExistence type="predicted"/>
<feature type="transmembrane region" description="Helical" evidence="2">
    <location>
        <begin position="40"/>
        <end position="65"/>
    </location>
</feature>
<dbReference type="EMBL" id="JACHJD010000002">
    <property type="protein sequence ID" value="MBB5102013.1"/>
    <property type="molecule type" value="Genomic_DNA"/>
</dbReference>
<keyword evidence="2" id="KW-1133">Transmembrane helix</keyword>
<accession>A0A7W8ESE4</accession>
<comment type="caution">
    <text evidence="3">The sequence shown here is derived from an EMBL/GenBank/DDBJ whole genome shotgun (WGS) entry which is preliminary data.</text>
</comment>
<organism evidence="3 4">
    <name type="scientific">Streptomyces spectabilis</name>
    <dbReference type="NCBI Taxonomy" id="68270"/>
    <lineage>
        <taxon>Bacteria</taxon>
        <taxon>Bacillati</taxon>
        <taxon>Actinomycetota</taxon>
        <taxon>Actinomycetes</taxon>
        <taxon>Kitasatosporales</taxon>
        <taxon>Streptomycetaceae</taxon>
        <taxon>Streptomyces</taxon>
    </lineage>
</organism>
<evidence type="ECO:0000256" key="1">
    <source>
        <dbReference type="SAM" id="MobiDB-lite"/>
    </source>
</evidence>
<gene>
    <name evidence="3" type="ORF">FHS40_001066</name>
</gene>
<dbReference type="AlphaFoldDB" id="A0A7W8ESE4"/>